<dbReference type="RefSeq" id="WP_074485766.1">
    <property type="nucleotide sequence ID" value="NZ_FMXP01000010.1"/>
</dbReference>
<accession>A0A1G6BA53</accession>
<keyword evidence="2" id="KW-0456">Lyase</keyword>
<dbReference type="Proteomes" id="UP000182508">
    <property type="component" value="Unassembled WGS sequence"/>
</dbReference>
<dbReference type="SUPFAM" id="SSF56322">
    <property type="entry name" value="ADC synthase"/>
    <property type="match status" value="1"/>
</dbReference>
<dbReference type="Gene3D" id="3.30.470.10">
    <property type="match status" value="1"/>
</dbReference>
<dbReference type="InterPro" id="IPR005802">
    <property type="entry name" value="ADC_synth_comp_1"/>
</dbReference>
<dbReference type="Gene3D" id="3.20.10.10">
    <property type="entry name" value="D-amino Acid Aminotransferase, subunit A, domain 2"/>
    <property type="match status" value="1"/>
</dbReference>
<dbReference type="PANTHER" id="PTHR11236:SF50">
    <property type="entry name" value="AMINODEOXYCHORISMATE SYNTHASE COMPONENT 1"/>
    <property type="match status" value="1"/>
</dbReference>
<dbReference type="InterPro" id="IPR036038">
    <property type="entry name" value="Aminotransferase-like"/>
</dbReference>
<dbReference type="InterPro" id="IPR005801">
    <property type="entry name" value="ADC_synthase"/>
</dbReference>
<dbReference type="GO" id="GO:0016829">
    <property type="term" value="F:lyase activity"/>
    <property type="evidence" value="ECO:0007669"/>
    <property type="project" value="UniProtKB-KW"/>
</dbReference>
<evidence type="ECO:0000313" key="3">
    <source>
        <dbReference type="Proteomes" id="UP000182508"/>
    </source>
</evidence>
<organism evidence="2 3">
    <name type="scientific">Streptococcus henryi</name>
    <dbReference type="NCBI Taxonomy" id="439219"/>
    <lineage>
        <taxon>Bacteria</taxon>
        <taxon>Bacillati</taxon>
        <taxon>Bacillota</taxon>
        <taxon>Bacilli</taxon>
        <taxon>Lactobacillales</taxon>
        <taxon>Streptococcaceae</taxon>
        <taxon>Streptococcus</taxon>
    </lineage>
</organism>
<evidence type="ECO:0000259" key="1">
    <source>
        <dbReference type="Pfam" id="PF00425"/>
    </source>
</evidence>
<dbReference type="Pfam" id="PF01063">
    <property type="entry name" value="Aminotran_4"/>
    <property type="match status" value="1"/>
</dbReference>
<protein>
    <submittedName>
        <fullName evidence="2">Para-aminobenzoate synthetase / 4-amino-4-deoxychorismate lyase</fullName>
    </submittedName>
</protein>
<keyword evidence="3" id="KW-1185">Reference proteome</keyword>
<dbReference type="SUPFAM" id="SSF56752">
    <property type="entry name" value="D-aminoacid aminotransferase-like PLP-dependent enzymes"/>
    <property type="match status" value="1"/>
</dbReference>
<dbReference type="InterPro" id="IPR019999">
    <property type="entry name" value="Anth_synth_I-like"/>
</dbReference>
<reference evidence="2 3" key="1">
    <citation type="submission" date="2016-10" db="EMBL/GenBank/DDBJ databases">
        <authorList>
            <person name="de Groot N.N."/>
        </authorList>
    </citation>
    <scope>NUCLEOTIDE SEQUENCE [LARGE SCALE GENOMIC DNA]</scope>
    <source>
        <strain evidence="2 3">A-4</strain>
    </source>
</reference>
<evidence type="ECO:0000313" key="2">
    <source>
        <dbReference type="EMBL" id="SDB17507.1"/>
    </source>
</evidence>
<dbReference type="InterPro" id="IPR043132">
    <property type="entry name" value="BCAT-like_C"/>
</dbReference>
<dbReference type="NCBIfam" id="TIGR00553">
    <property type="entry name" value="pabB"/>
    <property type="match status" value="1"/>
</dbReference>
<dbReference type="EMBL" id="FMXP01000010">
    <property type="protein sequence ID" value="SDB17507.1"/>
    <property type="molecule type" value="Genomic_DNA"/>
</dbReference>
<feature type="domain" description="Chorismate-utilising enzyme C-terminal" evidence="1">
    <location>
        <begin position="111"/>
        <end position="364"/>
    </location>
</feature>
<dbReference type="STRING" id="439219.SAMN02910293_00881"/>
<dbReference type="eggNOG" id="COG0115">
    <property type="taxonomic scope" value="Bacteria"/>
</dbReference>
<dbReference type="PRINTS" id="PR00095">
    <property type="entry name" value="ANTSNTHASEI"/>
</dbReference>
<dbReference type="GO" id="GO:0009396">
    <property type="term" value="P:folic acid-containing compound biosynthetic process"/>
    <property type="evidence" value="ECO:0007669"/>
    <property type="project" value="InterPro"/>
</dbReference>
<dbReference type="eggNOG" id="COG0147">
    <property type="taxonomic scope" value="Bacteria"/>
</dbReference>
<dbReference type="InterPro" id="IPR043131">
    <property type="entry name" value="BCAT-like_N"/>
</dbReference>
<dbReference type="PANTHER" id="PTHR11236">
    <property type="entry name" value="AMINOBENZOATE/ANTHRANILATE SYNTHASE"/>
    <property type="match status" value="1"/>
</dbReference>
<dbReference type="InterPro" id="IPR001544">
    <property type="entry name" value="Aminotrans_IV"/>
</dbReference>
<proteinExistence type="predicted"/>
<sequence>MHKQTVVDVKSLGRRLIFKNPVKELIADDLHQVPLVLEEVEAFQKQGYYVVGYVSYEASKAFESKFNLHSSRLSGEYLTYFTVHKSAEEVDFIESYDEVEMPNAWKNETRKEEYERAIAEIHSNIRQGNTYQVNYTIQLTSKVTADSFAIYNRLVVEQGAAYNIFVEHDDFAVISASPELFFQTEGQTLRTRPMKGTTGRGFNLAEDREKRDWLANDVKNRAENMMIVDLLRNDMGRISEISSVQVTSLCELEPYSTVWQMTSTIESRIKEDTTLVDIFQALFPCGSITGAPKIATMDIISRLEPKPRGVYCGTLGICLPNGNRIFNVAIRSLQVYKNQAIYGVGGGITWDSNWQDEYQETKQKSAVLYRKQPRFDLITTAKVTKGHIDLLDYHLERLQESSAYFSYPFTLDNSRAELESYLESLNKTKDYRLRLSLTKSGHLECHACLLEDLPQPLLKAQIHQRQESIEGPFVYYKTSYRPHLPKAETEQIFISKEGYLQETTIGNLVLEIGGELRTPPLSVGILAGIYRKHLLKTGQVKESLLTKEDLKRADAVYACNAVRGLYKLDIL</sequence>
<name>A0A1G6BA53_9STRE</name>
<dbReference type="GO" id="GO:0000162">
    <property type="term" value="P:L-tryptophan biosynthetic process"/>
    <property type="evidence" value="ECO:0007669"/>
    <property type="project" value="TreeGrafter"/>
</dbReference>
<dbReference type="AlphaFoldDB" id="A0A1G6BA53"/>
<dbReference type="Gene3D" id="3.60.120.10">
    <property type="entry name" value="Anthranilate synthase"/>
    <property type="match status" value="1"/>
</dbReference>
<dbReference type="Pfam" id="PF00425">
    <property type="entry name" value="Chorismate_bind"/>
    <property type="match status" value="1"/>
</dbReference>
<gene>
    <name evidence="2" type="ORF">SAMN02910293_00881</name>
</gene>
<dbReference type="GO" id="GO:0046820">
    <property type="term" value="F:4-amino-4-deoxychorismate synthase activity"/>
    <property type="evidence" value="ECO:0007669"/>
    <property type="project" value="TreeGrafter"/>
</dbReference>
<dbReference type="InterPro" id="IPR015890">
    <property type="entry name" value="Chorismate_C"/>
</dbReference>